<keyword evidence="2" id="KW-1185">Reference proteome</keyword>
<accession>A0AAD7CJF7</accession>
<evidence type="ECO:0000313" key="1">
    <source>
        <dbReference type="EMBL" id="KAJ7650499.1"/>
    </source>
</evidence>
<dbReference type="AlphaFoldDB" id="A0AAD7CJF7"/>
<dbReference type="Proteomes" id="UP001221142">
    <property type="component" value="Unassembled WGS sequence"/>
</dbReference>
<dbReference type="EMBL" id="JARKIF010000001">
    <property type="protein sequence ID" value="KAJ7650499.1"/>
    <property type="molecule type" value="Genomic_DNA"/>
</dbReference>
<organism evidence="1 2">
    <name type="scientific">Roridomyces roridus</name>
    <dbReference type="NCBI Taxonomy" id="1738132"/>
    <lineage>
        <taxon>Eukaryota</taxon>
        <taxon>Fungi</taxon>
        <taxon>Dikarya</taxon>
        <taxon>Basidiomycota</taxon>
        <taxon>Agaricomycotina</taxon>
        <taxon>Agaricomycetes</taxon>
        <taxon>Agaricomycetidae</taxon>
        <taxon>Agaricales</taxon>
        <taxon>Marasmiineae</taxon>
        <taxon>Mycenaceae</taxon>
        <taxon>Roridomyces</taxon>
    </lineage>
</organism>
<gene>
    <name evidence="1" type="ORF">FB45DRAFT_859260</name>
</gene>
<evidence type="ECO:0000313" key="2">
    <source>
        <dbReference type="Proteomes" id="UP001221142"/>
    </source>
</evidence>
<name>A0AAD7CJF7_9AGAR</name>
<reference evidence="1" key="1">
    <citation type="submission" date="2023-03" db="EMBL/GenBank/DDBJ databases">
        <title>Massive genome expansion in bonnet fungi (Mycena s.s.) driven by repeated elements and novel gene families across ecological guilds.</title>
        <authorList>
            <consortium name="Lawrence Berkeley National Laboratory"/>
            <person name="Harder C.B."/>
            <person name="Miyauchi S."/>
            <person name="Viragh M."/>
            <person name="Kuo A."/>
            <person name="Thoen E."/>
            <person name="Andreopoulos B."/>
            <person name="Lu D."/>
            <person name="Skrede I."/>
            <person name="Drula E."/>
            <person name="Henrissat B."/>
            <person name="Morin E."/>
            <person name="Kohler A."/>
            <person name="Barry K."/>
            <person name="LaButti K."/>
            <person name="Morin E."/>
            <person name="Salamov A."/>
            <person name="Lipzen A."/>
            <person name="Mereny Z."/>
            <person name="Hegedus B."/>
            <person name="Baldrian P."/>
            <person name="Stursova M."/>
            <person name="Weitz H."/>
            <person name="Taylor A."/>
            <person name="Grigoriev I.V."/>
            <person name="Nagy L.G."/>
            <person name="Martin F."/>
            <person name="Kauserud H."/>
        </authorList>
    </citation>
    <scope>NUCLEOTIDE SEQUENCE</scope>
    <source>
        <strain evidence="1">9284</strain>
    </source>
</reference>
<proteinExistence type="predicted"/>
<protein>
    <submittedName>
        <fullName evidence="1">Uncharacterized protein</fullName>
    </submittedName>
</protein>
<comment type="caution">
    <text evidence="1">The sequence shown here is derived from an EMBL/GenBank/DDBJ whole genome shotgun (WGS) entry which is preliminary data.</text>
</comment>
<sequence length="819" mass="92713">MHDFYKRSYGHTALHITVVGRPLALEPIHRGDSLTYPTSSLSDIDVAAAGRLLARPPHSLRELIVGSGVPARTELAQPFKATMDGVGLSRLASRDGCPGRLTLPAVFRSQRWELVDDCRRTLEALYYLRARPHYPAAPPPLVRALAKLRTRYPCGVRECEIEGGEWHGSCGPVTPDADGRETLSSPRIRKKKHLKRVLSRRRRVQFWQRKISTSRERVGHSRYPPQRRKKCHGEDFHDLCLGKISSGMCGRVVVGGGDELARQSTDDVKRSSVAEGKIAHRVPLLSSSDPLREMMRGKQAKSEPRAVFFKLGHDDDDGGREWKGGQDTVVVVVEQEVILIDPKQTRAQAILFEPNDRETIHPFADGSWREMPQAKVIQWGLGGWAQLLEDLQQIEGGWCHEPTADVLLLQQSLVRGPSQTDFSNQDDTKALWKTFLRFCALDFVFSRVCPRQEPLREERKKPSLSARPAKVLATLKKWDGHGKSFLAHADPEQDSSTLQVAVQGLRWVQEYRSKAIMLPPSHADNLNQASENELRCLSWCLLSPLLLLGHRRLQEYLSIFHTIQIRQFLGIFRPPDSALRYVEKATGDALVFACEGQVAGIQHALRAQLQKMPAVLPADRDVFDSKNVLWPWSISSYWGENDVQRTEPGTGHAHWPPFFMDVADPNTPISSGSDAAHVTMESNVHRHETDLLEKTVVFEPLTNADARRPDPGCSEASILVSEPALDGPPVYCICGNPPEVQNTEVEHRNHFFFRSVTMRLPVYRVFEYQQLQRWQWMDPSAHRTKWWRCDYCRPPPRITKKLRKGGKNNKGARRALKKI</sequence>